<dbReference type="PRINTS" id="PR00359">
    <property type="entry name" value="BP450"/>
</dbReference>
<proteinExistence type="inferred from homology"/>
<dbReference type="GeneID" id="96287616"/>
<comment type="caution">
    <text evidence="9">The sequence shown here is derived from an EMBL/GenBank/DDBJ whole genome shotgun (WGS) entry which is preliminary data.</text>
</comment>
<keyword evidence="6 7" id="KW-0503">Monooxygenase</keyword>
<protein>
    <submittedName>
        <fullName evidence="9">Cytochrome P450</fullName>
    </submittedName>
</protein>
<keyword evidence="10" id="KW-1185">Reference proteome</keyword>
<evidence type="ECO:0000256" key="8">
    <source>
        <dbReference type="SAM" id="MobiDB-lite"/>
    </source>
</evidence>
<sequence>MSQQKRSNVLPGLPHPLQTPGPEIGLPPTVEPDGGATLLAWLRRMRTERPVWRDAAGTTHIFRHVDVVRILADPVQYSSDTVGRVNGGKSPDGILLLLDPPRHGQLRRLVSRAFSPRLIADLTPQITDITHTLLNAVDGDRFDLVDAVANPLPLIVISTMLGVPPDDRAMFQQWGEQLLATDPAAPESVRRMEQTVEKIAVYLQGFVDARRRTPHDDLLGTLARVEADGERLTDQEIISFATLLLLAGHITTAALLGNTLLCLDGAPERWQALRADRSGIPAVIEETLRLRPPFTRVERVPTRQVEIAGEVIEPNTLVHLWLLSANHDERVFEDPAAFVPERPNSRQTAFGQGIHYCIGAPLARLESRIVLGLMLDRFRSARVDAGSPLSFHGSNVFGAEQLPLVVQRA</sequence>
<dbReference type="GO" id="GO:0020037">
    <property type="term" value="F:heme binding"/>
    <property type="evidence" value="ECO:0007669"/>
    <property type="project" value="InterPro"/>
</dbReference>
<dbReference type="GO" id="GO:0016705">
    <property type="term" value="F:oxidoreductase activity, acting on paired donors, with incorporation or reduction of molecular oxygen"/>
    <property type="evidence" value="ECO:0007669"/>
    <property type="project" value="InterPro"/>
</dbReference>
<evidence type="ECO:0000313" key="10">
    <source>
        <dbReference type="Proteomes" id="UP000431826"/>
    </source>
</evidence>
<dbReference type="PRINTS" id="PR00385">
    <property type="entry name" value="P450"/>
</dbReference>
<keyword evidence="5 7" id="KW-0408">Iron</keyword>
<name>A0A640V076_9ACTN</name>
<dbReference type="InterPro" id="IPR036396">
    <property type="entry name" value="Cyt_P450_sf"/>
</dbReference>
<dbReference type="InterPro" id="IPR017972">
    <property type="entry name" value="Cyt_P450_CS"/>
</dbReference>
<dbReference type="SUPFAM" id="SSF48264">
    <property type="entry name" value="Cytochrome P450"/>
    <property type="match status" value="1"/>
</dbReference>
<dbReference type="EMBL" id="BLIR01000003">
    <property type="protein sequence ID" value="GFE41888.1"/>
    <property type="molecule type" value="Genomic_DNA"/>
</dbReference>
<evidence type="ECO:0000256" key="1">
    <source>
        <dbReference type="ARBA" id="ARBA00010617"/>
    </source>
</evidence>
<dbReference type="Pfam" id="PF00067">
    <property type="entry name" value="p450"/>
    <property type="match status" value="1"/>
</dbReference>
<comment type="similarity">
    <text evidence="1 7">Belongs to the cytochrome P450 family.</text>
</comment>
<keyword evidence="3 7" id="KW-0479">Metal-binding</keyword>
<dbReference type="AlphaFoldDB" id="A0A640V076"/>
<dbReference type="PANTHER" id="PTHR46696:SF3">
    <property type="entry name" value="PULCHERRIMINIC ACID SYNTHASE"/>
    <property type="match status" value="1"/>
</dbReference>
<evidence type="ECO:0000256" key="5">
    <source>
        <dbReference type="ARBA" id="ARBA00023004"/>
    </source>
</evidence>
<evidence type="ECO:0000256" key="6">
    <source>
        <dbReference type="ARBA" id="ARBA00023033"/>
    </source>
</evidence>
<organism evidence="9 10">
    <name type="scientific">Streptomyces tubercidicus</name>
    <dbReference type="NCBI Taxonomy" id="47759"/>
    <lineage>
        <taxon>Bacteria</taxon>
        <taxon>Bacillati</taxon>
        <taxon>Actinomycetota</taxon>
        <taxon>Actinomycetes</taxon>
        <taxon>Kitasatosporales</taxon>
        <taxon>Streptomycetaceae</taxon>
        <taxon>Streptomyces</taxon>
    </lineage>
</organism>
<evidence type="ECO:0000256" key="3">
    <source>
        <dbReference type="ARBA" id="ARBA00022723"/>
    </source>
</evidence>
<dbReference type="CDD" id="cd11032">
    <property type="entry name" value="P450_EryK-like"/>
    <property type="match status" value="1"/>
</dbReference>
<dbReference type="PROSITE" id="PS00086">
    <property type="entry name" value="CYTOCHROME_P450"/>
    <property type="match status" value="1"/>
</dbReference>
<keyword evidence="4 7" id="KW-0560">Oxidoreductase</keyword>
<dbReference type="InterPro" id="IPR002397">
    <property type="entry name" value="Cyt_P450_B"/>
</dbReference>
<dbReference type="RefSeq" id="WP_246241592.1">
    <property type="nucleotide sequence ID" value="NZ_BLIR01000003.1"/>
</dbReference>
<accession>A0A640V076</accession>
<evidence type="ECO:0000313" key="9">
    <source>
        <dbReference type="EMBL" id="GFE41888.1"/>
    </source>
</evidence>
<dbReference type="PANTHER" id="PTHR46696">
    <property type="entry name" value="P450, PUTATIVE (EUROFUNG)-RELATED"/>
    <property type="match status" value="1"/>
</dbReference>
<dbReference type="Gene3D" id="1.10.630.10">
    <property type="entry name" value="Cytochrome P450"/>
    <property type="match status" value="1"/>
</dbReference>
<dbReference type="Proteomes" id="UP000431826">
    <property type="component" value="Unassembled WGS sequence"/>
</dbReference>
<evidence type="ECO:0000256" key="4">
    <source>
        <dbReference type="ARBA" id="ARBA00023002"/>
    </source>
</evidence>
<dbReference type="FunFam" id="1.10.630.10:FF:000018">
    <property type="entry name" value="Cytochrome P450 monooxygenase"/>
    <property type="match status" value="1"/>
</dbReference>
<gene>
    <name evidence="9" type="ORF">Stube_65610</name>
</gene>
<evidence type="ECO:0000256" key="2">
    <source>
        <dbReference type="ARBA" id="ARBA00022617"/>
    </source>
</evidence>
<dbReference type="InterPro" id="IPR001128">
    <property type="entry name" value="Cyt_P450"/>
</dbReference>
<dbReference type="GO" id="GO:0004497">
    <property type="term" value="F:monooxygenase activity"/>
    <property type="evidence" value="ECO:0007669"/>
    <property type="project" value="UniProtKB-KW"/>
</dbReference>
<reference evidence="9 10" key="1">
    <citation type="submission" date="2019-12" db="EMBL/GenBank/DDBJ databases">
        <title>Whole genome shotgun sequence of Streptomyces tubercidicus NBRC 13090.</title>
        <authorList>
            <person name="Ichikawa N."/>
            <person name="Kimura A."/>
            <person name="Kitahashi Y."/>
            <person name="Komaki H."/>
            <person name="Tamura T."/>
        </authorList>
    </citation>
    <scope>NUCLEOTIDE SEQUENCE [LARGE SCALE GENOMIC DNA]</scope>
    <source>
        <strain evidence="9 10">NBRC 13090</strain>
    </source>
</reference>
<keyword evidence="2 7" id="KW-0349">Heme</keyword>
<feature type="region of interest" description="Disordered" evidence="8">
    <location>
        <begin position="1"/>
        <end position="24"/>
    </location>
</feature>
<evidence type="ECO:0000256" key="7">
    <source>
        <dbReference type="RuleBase" id="RU000461"/>
    </source>
</evidence>
<dbReference type="GO" id="GO:0005506">
    <property type="term" value="F:iron ion binding"/>
    <property type="evidence" value="ECO:0007669"/>
    <property type="project" value="InterPro"/>
</dbReference>